<accession>A0A1L7XD59</accession>
<proteinExistence type="predicted"/>
<feature type="region of interest" description="Disordered" evidence="1">
    <location>
        <begin position="320"/>
        <end position="342"/>
    </location>
</feature>
<dbReference type="GO" id="GO:0003676">
    <property type="term" value="F:nucleic acid binding"/>
    <property type="evidence" value="ECO:0007669"/>
    <property type="project" value="InterPro"/>
</dbReference>
<evidence type="ECO:0000256" key="1">
    <source>
        <dbReference type="SAM" id="MobiDB-lite"/>
    </source>
</evidence>
<dbReference type="InterPro" id="IPR033390">
    <property type="entry name" value="Rv2179c-like"/>
</dbReference>
<dbReference type="Proteomes" id="UP000184330">
    <property type="component" value="Unassembled WGS sequence"/>
</dbReference>
<feature type="compositionally biased region" description="Polar residues" evidence="1">
    <location>
        <begin position="432"/>
        <end position="446"/>
    </location>
</feature>
<protein>
    <recommendedName>
        <fullName evidence="2">3'-5' exoribonuclease Rv2179c-like domain-containing protein</fullName>
    </recommendedName>
</protein>
<evidence type="ECO:0000313" key="4">
    <source>
        <dbReference type="Proteomes" id="UP000184330"/>
    </source>
</evidence>
<dbReference type="OrthoDB" id="3469147at2759"/>
<dbReference type="InterPro" id="IPR036397">
    <property type="entry name" value="RNaseH_sf"/>
</dbReference>
<dbReference type="Pfam" id="PF16473">
    <property type="entry name" value="Rv2179c-like"/>
    <property type="match status" value="1"/>
</dbReference>
<dbReference type="STRING" id="576137.A0A1L7XD59"/>
<dbReference type="InterPro" id="IPR012337">
    <property type="entry name" value="RNaseH-like_sf"/>
</dbReference>
<evidence type="ECO:0000259" key="2">
    <source>
        <dbReference type="Pfam" id="PF16473"/>
    </source>
</evidence>
<dbReference type="SUPFAM" id="SSF53098">
    <property type="entry name" value="Ribonuclease H-like"/>
    <property type="match status" value="1"/>
</dbReference>
<dbReference type="Gene3D" id="3.30.420.10">
    <property type="entry name" value="Ribonuclease H-like superfamily/Ribonuclease H"/>
    <property type="match status" value="1"/>
</dbReference>
<feature type="region of interest" description="Disordered" evidence="1">
    <location>
        <begin position="189"/>
        <end position="220"/>
    </location>
</feature>
<sequence>MAPTGEPNRHANTMLDLETASLRPNAGIIELGADSKTLAWVRDNIPATLATSKNTPITLDQALWKLNDFVRKSIADRRKRLQEAGEKSDDCEAMVWGNGSVADNAWIRSAYYACGWPDKSNFWKQKQKAWGHFHDMCMRTIVTAARLKTGRDYKKEVPENENPHDALDDCRHQISYFVLATITRREPPLLSPETSFSEADDIPDEPIASQHSHSHPPKPRRVIATVQPLSKLVTLETSFSDANGDVEDLPVLASERSAVKQAAADLIPSSSPGFGPAPHPIVPYNQPDTLTKAYAKTEVISTLPAKHSVTKQHHLSTAVSATNDSVLSSPPTSPNTIGSSNPVVAPVETSTSSYKGLVSLSPGTLACFPDEDENGDEDEGEEYADLPPPLASAFPAVNEYHSKRVSTIVVNGQPTSPGSLFSLLKKEDEDSGPSSPTPSALQNHNAGISDVDGEMFHIIGGSPCLEIVEDGK</sequence>
<feature type="domain" description="3'-5' exoribonuclease Rv2179c-like" evidence="2">
    <location>
        <begin position="40"/>
        <end position="177"/>
    </location>
</feature>
<organism evidence="3 4">
    <name type="scientific">Phialocephala subalpina</name>
    <dbReference type="NCBI Taxonomy" id="576137"/>
    <lineage>
        <taxon>Eukaryota</taxon>
        <taxon>Fungi</taxon>
        <taxon>Dikarya</taxon>
        <taxon>Ascomycota</taxon>
        <taxon>Pezizomycotina</taxon>
        <taxon>Leotiomycetes</taxon>
        <taxon>Helotiales</taxon>
        <taxon>Mollisiaceae</taxon>
        <taxon>Phialocephala</taxon>
        <taxon>Phialocephala fortinii species complex</taxon>
    </lineage>
</organism>
<feature type="region of interest" description="Disordered" evidence="1">
    <location>
        <begin position="419"/>
        <end position="447"/>
    </location>
</feature>
<reference evidence="3 4" key="1">
    <citation type="submission" date="2016-03" db="EMBL/GenBank/DDBJ databases">
        <authorList>
            <person name="Ploux O."/>
        </authorList>
    </citation>
    <scope>NUCLEOTIDE SEQUENCE [LARGE SCALE GENOMIC DNA]</scope>
    <source>
        <strain evidence="3 4">UAMH 11012</strain>
    </source>
</reference>
<evidence type="ECO:0000313" key="3">
    <source>
        <dbReference type="EMBL" id="CZR62948.1"/>
    </source>
</evidence>
<name>A0A1L7XD59_9HELO</name>
<gene>
    <name evidence="3" type="ORF">PAC_12845</name>
</gene>
<keyword evidence="4" id="KW-1185">Reference proteome</keyword>
<dbReference type="AlphaFoldDB" id="A0A1L7XD59"/>
<dbReference type="EMBL" id="FJOG01000022">
    <property type="protein sequence ID" value="CZR62948.1"/>
    <property type="molecule type" value="Genomic_DNA"/>
</dbReference>